<gene>
    <name evidence="2" type="ORF">KK062_21015</name>
</gene>
<dbReference type="InterPro" id="IPR025970">
    <property type="entry name" value="SusE"/>
</dbReference>
<evidence type="ECO:0000313" key="3">
    <source>
        <dbReference type="Proteomes" id="UP001319080"/>
    </source>
</evidence>
<keyword evidence="3" id="KW-1185">Reference proteome</keyword>
<evidence type="ECO:0000259" key="1">
    <source>
        <dbReference type="Pfam" id="PF14292"/>
    </source>
</evidence>
<feature type="domain" description="SusE outer membrane protein" evidence="1">
    <location>
        <begin position="27"/>
        <end position="135"/>
    </location>
</feature>
<name>A0AAP2E042_9BACT</name>
<protein>
    <submittedName>
        <fullName evidence="2">SusE domain-containing protein</fullName>
    </submittedName>
</protein>
<dbReference type="Pfam" id="PF14292">
    <property type="entry name" value="SusE"/>
    <property type="match status" value="1"/>
</dbReference>
<dbReference type="PROSITE" id="PS51257">
    <property type="entry name" value="PROKAR_LIPOPROTEIN"/>
    <property type="match status" value="1"/>
</dbReference>
<sequence length="384" mass="42649">MNTLYKNILAPATLFVLIMTVLIGCKDDEGSFNDVTVTSVEQFYEPANAKHITLQSAGSTYFEWEKATAADNSIVYYDVLFDKADGDFTNPVYVVSSDNKGTSTGATVTHKTLNKIAMMAGIELAEEGALKWTVRSSRGLNFNLANENRSISVIRINNVDDLEGATLYINGEGSEDGQQVKASGAIGEYDIYTKLEANKPYYFTSSSQRTFMLNPDQTSFKETLDAPEGATVSETGVYHIHLDFGAAAATIEKIDKAEIVVSWTQRRNAFTYKEKGEWEIKDYNVQLAAAPWGFDERYKIVFTMANGSEQHWGQKGPHFDDRPSINRPGYRDMAPTEGGQWGGSQFKFPSELADGNDLDKYTVDATMSLTADKNYTHDFTNVRP</sequence>
<dbReference type="Proteomes" id="UP001319080">
    <property type="component" value="Unassembled WGS sequence"/>
</dbReference>
<accession>A0AAP2E042</accession>
<dbReference type="RefSeq" id="WP_254086310.1">
    <property type="nucleotide sequence ID" value="NZ_JAHESE010000025.1"/>
</dbReference>
<comment type="caution">
    <text evidence="2">The sequence shown here is derived from an EMBL/GenBank/DDBJ whole genome shotgun (WGS) entry which is preliminary data.</text>
</comment>
<proteinExistence type="predicted"/>
<organism evidence="2 3">
    <name type="scientific">Dawidia cretensis</name>
    <dbReference type="NCBI Taxonomy" id="2782350"/>
    <lineage>
        <taxon>Bacteria</taxon>
        <taxon>Pseudomonadati</taxon>
        <taxon>Bacteroidota</taxon>
        <taxon>Cytophagia</taxon>
        <taxon>Cytophagales</taxon>
        <taxon>Chryseotaleaceae</taxon>
        <taxon>Dawidia</taxon>
    </lineage>
</organism>
<dbReference type="EMBL" id="JAHESE010000025">
    <property type="protein sequence ID" value="MBT1710735.1"/>
    <property type="molecule type" value="Genomic_DNA"/>
</dbReference>
<reference evidence="2 3" key="1">
    <citation type="submission" date="2021-05" db="EMBL/GenBank/DDBJ databases">
        <title>A Polyphasic approach of four new species of the genus Ohtaekwangia: Ohtaekwangia histidinii sp. nov., Ohtaekwangia cretensis sp. nov., Ohtaekwangia indiensis sp. nov., Ohtaekwangia reichenbachii sp. nov. from diverse environment.</title>
        <authorList>
            <person name="Octaviana S."/>
        </authorList>
    </citation>
    <scope>NUCLEOTIDE SEQUENCE [LARGE SCALE GENOMIC DNA]</scope>
    <source>
        <strain evidence="2 3">PWU5</strain>
    </source>
</reference>
<evidence type="ECO:0000313" key="2">
    <source>
        <dbReference type="EMBL" id="MBT1710735.1"/>
    </source>
</evidence>
<dbReference type="AlphaFoldDB" id="A0AAP2E042"/>